<name>A0A9Q8SDH8_9PEZI</name>
<keyword evidence="5" id="KW-0539">Nucleus</keyword>
<comment type="subcellular location">
    <subcellularLocation>
        <location evidence="1">Nucleus</location>
    </subcellularLocation>
</comment>
<feature type="region of interest" description="Disordered" evidence="6">
    <location>
        <begin position="1"/>
        <end position="24"/>
    </location>
</feature>
<proteinExistence type="predicted"/>
<feature type="compositionally biased region" description="Polar residues" evidence="6">
    <location>
        <begin position="1"/>
        <end position="18"/>
    </location>
</feature>
<dbReference type="PANTHER" id="PTHR31845">
    <property type="entry name" value="FINGER DOMAIN PROTEIN, PUTATIVE-RELATED"/>
    <property type="match status" value="1"/>
</dbReference>
<dbReference type="InterPro" id="IPR007219">
    <property type="entry name" value="XnlR_reg_dom"/>
</dbReference>
<evidence type="ECO:0000256" key="4">
    <source>
        <dbReference type="ARBA" id="ARBA00023163"/>
    </source>
</evidence>
<keyword evidence="2" id="KW-0805">Transcription regulation</keyword>
<dbReference type="KEGG" id="clup:CLUP02_02033"/>
<evidence type="ECO:0000256" key="5">
    <source>
        <dbReference type="ARBA" id="ARBA00023242"/>
    </source>
</evidence>
<dbReference type="AlphaFoldDB" id="A0A9Q8SDH8"/>
<dbReference type="GO" id="GO:0006351">
    <property type="term" value="P:DNA-templated transcription"/>
    <property type="evidence" value="ECO:0007669"/>
    <property type="project" value="InterPro"/>
</dbReference>
<dbReference type="SMART" id="SM00906">
    <property type="entry name" value="Fungal_trans"/>
    <property type="match status" value="1"/>
</dbReference>
<evidence type="ECO:0000256" key="3">
    <source>
        <dbReference type="ARBA" id="ARBA00023125"/>
    </source>
</evidence>
<dbReference type="GeneID" id="73336078"/>
<evidence type="ECO:0000313" key="9">
    <source>
        <dbReference type="Proteomes" id="UP000830671"/>
    </source>
</evidence>
<dbReference type="Proteomes" id="UP000830671">
    <property type="component" value="Chromosome 1"/>
</dbReference>
<dbReference type="GO" id="GO:0005634">
    <property type="term" value="C:nucleus"/>
    <property type="evidence" value="ECO:0007669"/>
    <property type="project" value="UniProtKB-SubCell"/>
</dbReference>
<dbReference type="EMBL" id="CP019471">
    <property type="protein sequence ID" value="UQC75379.1"/>
    <property type="molecule type" value="Genomic_DNA"/>
</dbReference>
<evidence type="ECO:0000256" key="2">
    <source>
        <dbReference type="ARBA" id="ARBA00023015"/>
    </source>
</evidence>
<dbReference type="GO" id="GO:0000976">
    <property type="term" value="F:transcription cis-regulatory region binding"/>
    <property type="evidence" value="ECO:0007669"/>
    <property type="project" value="TreeGrafter"/>
</dbReference>
<organism evidence="8 9">
    <name type="scientific">Colletotrichum lupini</name>
    <dbReference type="NCBI Taxonomy" id="145971"/>
    <lineage>
        <taxon>Eukaryota</taxon>
        <taxon>Fungi</taxon>
        <taxon>Dikarya</taxon>
        <taxon>Ascomycota</taxon>
        <taxon>Pezizomycotina</taxon>
        <taxon>Sordariomycetes</taxon>
        <taxon>Hypocreomycetidae</taxon>
        <taxon>Glomerellales</taxon>
        <taxon>Glomerellaceae</taxon>
        <taxon>Colletotrichum</taxon>
        <taxon>Colletotrichum acutatum species complex</taxon>
    </lineage>
</organism>
<dbReference type="RefSeq" id="XP_049137025.1">
    <property type="nucleotide sequence ID" value="XM_049281068.1"/>
</dbReference>
<gene>
    <name evidence="8" type="ORF">CLUP02_02033</name>
</gene>
<keyword evidence="3" id="KW-0238">DNA-binding</keyword>
<dbReference type="CDD" id="cd12148">
    <property type="entry name" value="fungal_TF_MHR"/>
    <property type="match status" value="1"/>
</dbReference>
<protein>
    <recommendedName>
        <fullName evidence="7">Xylanolytic transcriptional activator regulatory domain-containing protein</fullName>
    </recommendedName>
</protein>
<keyword evidence="9" id="KW-1185">Reference proteome</keyword>
<evidence type="ECO:0000256" key="6">
    <source>
        <dbReference type="SAM" id="MobiDB-lite"/>
    </source>
</evidence>
<accession>A0A9Q8SDH8</accession>
<dbReference type="PANTHER" id="PTHR31845:SF17">
    <property type="entry name" value="ZN(II)2CYS6 TRANSCRIPTION FACTOR (EUROFUNG)"/>
    <property type="match status" value="1"/>
</dbReference>
<keyword evidence="4" id="KW-0804">Transcription</keyword>
<evidence type="ECO:0000313" key="8">
    <source>
        <dbReference type="EMBL" id="UQC75379.1"/>
    </source>
</evidence>
<sequence length="670" mass="75502">MFSETAQHSIHDGNSQQEAGEAAPGRVQLPNEGLLLLSKAKGTSDMVDDIRMLHKAINGLLQQGSLPLLGPLKSSLAGRLNVEGLHPDETGTLIEDEDQDMEEQTVSLCAQSDDLVEPLSQAPISSLHEITRLRPANANGAVSSAPMAAQPLSQEPHDLITEGSLQRNDADRLVKRFLERTDYYLYGITSRFEDLDSVRRASSLLFVAICTVSALHEHGGEQLYRVCSARLRKLVSDFMFKKHVNLYDFQGLCIASFWLSDLSWSVSGLAIRRAIEFQLDKSYDIVIGTSQLEDRFSDSLGLKDREDVLSCLRVWYLFYICDHHLSILYGRPSSFGNPSSVEGWRKYFRAIPSSSTDTRLSSQLELLSILEKVTYMFGSNDDSRMSGIFKKELEKFDLEVDRWHNLWRARYRTQRDIERQIGAFPRKNLRLHYHFAKLFIGSLVFRGLSSNPVDDPIPMEFLDLAHGTVESARSTIELISTDPDLKAGLVGLPHYNHTMIAYACTFLLKVATKYHRHLDMDQDEAFDHVSKAAETYQSIQCTRYHLVSWMGAGLAKFVENCRKLAERQSETFADGRERETTASPTLSTRKARALSRAMPSNDAWDSARRVAEAFPTSLQGFMDGNHNFPEDTVDMDSLETLGLDILEGSDLAWDSFLPSFNFEHMGFSLL</sequence>
<dbReference type="GO" id="GO:0008270">
    <property type="term" value="F:zinc ion binding"/>
    <property type="evidence" value="ECO:0007669"/>
    <property type="project" value="InterPro"/>
</dbReference>
<dbReference type="InterPro" id="IPR051089">
    <property type="entry name" value="prtT"/>
</dbReference>
<reference evidence="8" key="1">
    <citation type="journal article" date="2021" name="Mol. Plant Microbe Interact.">
        <title>Complete Genome Sequence of the Plant-Pathogenic Fungus Colletotrichum lupini.</title>
        <authorList>
            <person name="Baroncelli R."/>
            <person name="Pensec F."/>
            <person name="Da Lio D."/>
            <person name="Boufleur T."/>
            <person name="Vicente I."/>
            <person name="Sarrocco S."/>
            <person name="Picot A."/>
            <person name="Baraldi E."/>
            <person name="Sukno S."/>
            <person name="Thon M."/>
            <person name="Le Floch G."/>
        </authorList>
    </citation>
    <scope>NUCLEOTIDE SEQUENCE</scope>
    <source>
        <strain evidence="8">IMI 504893</strain>
    </source>
</reference>
<dbReference type="GO" id="GO:0000981">
    <property type="term" value="F:DNA-binding transcription factor activity, RNA polymerase II-specific"/>
    <property type="evidence" value="ECO:0007669"/>
    <property type="project" value="TreeGrafter"/>
</dbReference>
<evidence type="ECO:0000259" key="7">
    <source>
        <dbReference type="SMART" id="SM00906"/>
    </source>
</evidence>
<evidence type="ECO:0000256" key="1">
    <source>
        <dbReference type="ARBA" id="ARBA00004123"/>
    </source>
</evidence>
<feature type="domain" description="Xylanolytic transcriptional activator regulatory" evidence="7">
    <location>
        <begin position="263"/>
        <end position="354"/>
    </location>
</feature>